<reference evidence="2" key="1">
    <citation type="journal article" date="2019" name="Int. J. Syst. Evol. Microbiol.">
        <title>The Global Catalogue of Microorganisms (GCM) 10K type strain sequencing project: providing services to taxonomists for standard genome sequencing and annotation.</title>
        <authorList>
            <consortium name="The Broad Institute Genomics Platform"/>
            <consortium name="The Broad Institute Genome Sequencing Center for Infectious Disease"/>
            <person name="Wu L."/>
            <person name="Ma J."/>
        </authorList>
    </citation>
    <scope>NUCLEOTIDE SEQUENCE [LARGE SCALE GENOMIC DNA]</scope>
    <source>
        <strain evidence="2">JCM 4524</strain>
    </source>
</reference>
<dbReference type="EMBL" id="BAAASJ010000120">
    <property type="protein sequence ID" value="GAA2661669.1"/>
    <property type="molecule type" value="Genomic_DNA"/>
</dbReference>
<gene>
    <name evidence="1" type="ORF">GCM10010307_80120</name>
</gene>
<protein>
    <submittedName>
        <fullName evidence="1">Uncharacterized protein</fullName>
    </submittedName>
</protein>
<evidence type="ECO:0000313" key="1">
    <source>
        <dbReference type="EMBL" id="GAA2661669.1"/>
    </source>
</evidence>
<name>A0ABP6E753_9ACTN</name>
<dbReference type="RefSeq" id="WP_344396371.1">
    <property type="nucleotide sequence ID" value="NZ_BAAASJ010000120.1"/>
</dbReference>
<dbReference type="Proteomes" id="UP001500151">
    <property type="component" value="Unassembled WGS sequence"/>
</dbReference>
<organism evidence="1 2">
    <name type="scientific">Streptomyces vastus</name>
    <dbReference type="NCBI Taxonomy" id="285451"/>
    <lineage>
        <taxon>Bacteria</taxon>
        <taxon>Bacillati</taxon>
        <taxon>Actinomycetota</taxon>
        <taxon>Actinomycetes</taxon>
        <taxon>Kitasatosporales</taxon>
        <taxon>Streptomycetaceae</taxon>
        <taxon>Streptomyces</taxon>
    </lineage>
</organism>
<keyword evidence="2" id="KW-1185">Reference proteome</keyword>
<proteinExistence type="predicted"/>
<accession>A0ABP6E753</accession>
<sequence length="56" mass="6160">MDYANQAASRSESIREFRLVEGELTEDERLLMAPLEGRAAPVTAAYEAEIEVLCGS</sequence>
<evidence type="ECO:0000313" key="2">
    <source>
        <dbReference type="Proteomes" id="UP001500151"/>
    </source>
</evidence>
<comment type="caution">
    <text evidence="1">The sequence shown here is derived from an EMBL/GenBank/DDBJ whole genome shotgun (WGS) entry which is preliminary data.</text>
</comment>